<dbReference type="GeneID" id="15803998"/>
<keyword evidence="2" id="KW-1185">Reference proteome</keyword>
<protein>
    <submittedName>
        <fullName evidence="1">Uncharacterized protein</fullName>
    </submittedName>
</protein>
<comment type="caution">
    <text evidence="1">The sequence shown here is derived from an EMBL/GenBank/DDBJ whole genome shotgun (WGS) entry which is preliminary data.</text>
</comment>
<dbReference type="OrthoDB" id="366307at2759"/>
<dbReference type="AlphaFoldDB" id="L1LAW4"/>
<evidence type="ECO:0000313" key="1">
    <source>
        <dbReference type="EMBL" id="EKX72425.1"/>
    </source>
</evidence>
<evidence type="ECO:0000313" key="2">
    <source>
        <dbReference type="Proteomes" id="UP000031512"/>
    </source>
</evidence>
<name>L1LAW4_THEEQ</name>
<reference evidence="1 2" key="1">
    <citation type="journal article" date="2012" name="BMC Genomics">
        <title>Comparative genomic analysis and phylogenetic position of Theileria equi.</title>
        <authorList>
            <person name="Kappmeyer L.S."/>
            <person name="Thiagarajan M."/>
            <person name="Herndon D.R."/>
            <person name="Ramsay J.D."/>
            <person name="Caler E."/>
            <person name="Djikeng A."/>
            <person name="Gillespie J.J."/>
            <person name="Lau A.O."/>
            <person name="Roalson E.H."/>
            <person name="Silva J.C."/>
            <person name="Silva M.G."/>
            <person name="Suarez C.E."/>
            <person name="Ueti M.W."/>
            <person name="Nene V.M."/>
            <person name="Mealey R.H."/>
            <person name="Knowles D.P."/>
            <person name="Brayton K.A."/>
        </authorList>
    </citation>
    <scope>NUCLEOTIDE SEQUENCE [LARGE SCALE GENOMIC DNA]</scope>
    <source>
        <strain evidence="1 2">WA</strain>
    </source>
</reference>
<gene>
    <name evidence="1" type="ORF">BEWA_048920</name>
</gene>
<dbReference type="Proteomes" id="UP000031512">
    <property type="component" value="Unassembled WGS sequence"/>
</dbReference>
<dbReference type="EMBL" id="ACOU01000007">
    <property type="protein sequence ID" value="EKX72425.1"/>
    <property type="molecule type" value="Genomic_DNA"/>
</dbReference>
<accession>L1LAW4</accession>
<dbReference type="KEGG" id="beq:BEWA_048920"/>
<dbReference type="RefSeq" id="XP_004831877.1">
    <property type="nucleotide sequence ID" value="XM_004831820.1"/>
</dbReference>
<dbReference type="eggNOG" id="ENOG502RWFD">
    <property type="taxonomic scope" value="Eukaryota"/>
</dbReference>
<proteinExistence type="predicted"/>
<organism evidence="1 2">
    <name type="scientific">Theileria equi strain WA</name>
    <dbReference type="NCBI Taxonomy" id="1537102"/>
    <lineage>
        <taxon>Eukaryota</taxon>
        <taxon>Sar</taxon>
        <taxon>Alveolata</taxon>
        <taxon>Apicomplexa</taxon>
        <taxon>Aconoidasida</taxon>
        <taxon>Piroplasmida</taxon>
        <taxon>Theileriidae</taxon>
        <taxon>Theileria</taxon>
    </lineage>
</organism>
<dbReference type="VEuPathDB" id="PiroplasmaDB:BEWA_048920"/>
<sequence length="178" mass="19945">MSSLTGNIRYKRLLDHVNTLLRRKNVRFSKPLGGGGPKCSVGGLRHYGEWISTLEVIKSNFSRDPGSLKTFLSSGTGLEFVDALKARVCSLRAKDIFRLLLAIHEVNIISLEENLVAELVDSLDELDLQQLLMLPKLLHGNYELLENRLNEAVSKRISESDHTGVAREAIDRLLKNSH</sequence>